<dbReference type="InterPro" id="IPR002763">
    <property type="entry name" value="DUF72"/>
</dbReference>
<dbReference type="Gene3D" id="3.20.20.410">
    <property type="entry name" value="Protein of unknown function UPF0759"/>
    <property type="match status" value="1"/>
</dbReference>
<name>A0A2T0Q2Y0_9ACTN</name>
<dbReference type="PANTHER" id="PTHR30348:SF13">
    <property type="entry name" value="UPF0759 PROTEIN YUNF"/>
    <property type="match status" value="1"/>
</dbReference>
<gene>
    <name evidence="2" type="ORF">CLV72_105381</name>
</gene>
<protein>
    <submittedName>
        <fullName evidence="2">Uncharacterized protein YecE (DUF72 family)</fullName>
    </submittedName>
</protein>
<comment type="caution">
    <text evidence="2">The sequence shown here is derived from an EMBL/GenBank/DDBJ whole genome shotgun (WGS) entry which is preliminary data.</text>
</comment>
<dbReference type="Pfam" id="PF01904">
    <property type="entry name" value="DUF72"/>
    <property type="match status" value="1"/>
</dbReference>
<evidence type="ECO:0000313" key="3">
    <source>
        <dbReference type="Proteomes" id="UP000237846"/>
    </source>
</evidence>
<proteinExistence type="predicted"/>
<evidence type="ECO:0000256" key="1">
    <source>
        <dbReference type="SAM" id="MobiDB-lite"/>
    </source>
</evidence>
<keyword evidence="3" id="KW-1185">Reference proteome</keyword>
<sequence>MRYYASVFPVVEVDASFYALPGAERSRAWVERTPKGFVFDVKAFALMTGHRAQVGRLPPELRPSGPPTRSVGVRDLGPDGERMVWRAFLDGIAPLRDGDRLGSVLLQFPPSFAPGPGARARIARCAELAEGVPLAVEFRHPAWLTGGRRAGTPALLREHGMALVAVDTAQNLPTSMPPVAEATCEGLAVVRFHGRSPHWGTGSKEDRFRHHYTREDLLPWLPRVRRLAEGADSVHVLFNNCCGDASVTAARLMSELLEAAD</sequence>
<evidence type="ECO:0000313" key="2">
    <source>
        <dbReference type="EMBL" id="PRX98028.1"/>
    </source>
</evidence>
<dbReference type="PANTHER" id="PTHR30348">
    <property type="entry name" value="UNCHARACTERIZED PROTEIN YECE"/>
    <property type="match status" value="1"/>
</dbReference>
<feature type="region of interest" description="Disordered" evidence="1">
    <location>
        <begin position="55"/>
        <end position="76"/>
    </location>
</feature>
<dbReference type="EMBL" id="PVZC01000005">
    <property type="protein sequence ID" value="PRX98028.1"/>
    <property type="molecule type" value="Genomic_DNA"/>
</dbReference>
<organism evidence="2 3">
    <name type="scientific">Allonocardiopsis opalescens</name>
    <dbReference type="NCBI Taxonomy" id="1144618"/>
    <lineage>
        <taxon>Bacteria</taxon>
        <taxon>Bacillati</taxon>
        <taxon>Actinomycetota</taxon>
        <taxon>Actinomycetes</taxon>
        <taxon>Streptosporangiales</taxon>
        <taxon>Allonocardiopsis</taxon>
    </lineage>
</organism>
<dbReference type="Proteomes" id="UP000237846">
    <property type="component" value="Unassembled WGS sequence"/>
</dbReference>
<dbReference type="InterPro" id="IPR036520">
    <property type="entry name" value="UPF0759_sf"/>
</dbReference>
<accession>A0A2T0Q2Y0</accession>
<reference evidence="2 3" key="1">
    <citation type="submission" date="2018-03" db="EMBL/GenBank/DDBJ databases">
        <title>Genomic Encyclopedia of Archaeal and Bacterial Type Strains, Phase II (KMG-II): from individual species to whole genera.</title>
        <authorList>
            <person name="Goeker M."/>
        </authorList>
    </citation>
    <scope>NUCLEOTIDE SEQUENCE [LARGE SCALE GENOMIC DNA]</scope>
    <source>
        <strain evidence="2 3">DSM 45601</strain>
    </source>
</reference>
<dbReference type="SUPFAM" id="SSF117396">
    <property type="entry name" value="TM1631-like"/>
    <property type="match status" value="1"/>
</dbReference>
<dbReference type="AlphaFoldDB" id="A0A2T0Q2Y0"/>